<dbReference type="InterPro" id="IPR013563">
    <property type="entry name" value="Oligopep_ABC_C"/>
</dbReference>
<evidence type="ECO:0000256" key="7">
    <source>
        <dbReference type="ARBA" id="ARBA00023136"/>
    </source>
</evidence>
<dbReference type="PROSITE" id="PS00211">
    <property type="entry name" value="ABC_TRANSPORTER_1"/>
    <property type="match status" value="1"/>
</dbReference>
<dbReference type="Pfam" id="PF00005">
    <property type="entry name" value="ABC_tran"/>
    <property type="match status" value="1"/>
</dbReference>
<dbReference type="InterPro" id="IPR003593">
    <property type="entry name" value="AAA+_ATPase"/>
</dbReference>
<reference evidence="9 10" key="1">
    <citation type="submission" date="2015-02" db="EMBL/GenBank/DDBJ databases">
        <title>Single-cell genomics of uncultivated deep-branching MTB reveals a conserved set of magnetosome genes.</title>
        <authorList>
            <person name="Kolinko S."/>
            <person name="Richter M."/>
            <person name="Glockner F.O."/>
            <person name="Brachmann A."/>
            <person name="Schuler D."/>
        </authorList>
    </citation>
    <scope>NUCLEOTIDE SEQUENCE [LARGE SCALE GENOMIC DNA]</scope>
    <source>
        <strain evidence="9">TM-1</strain>
    </source>
</reference>
<evidence type="ECO:0000256" key="4">
    <source>
        <dbReference type="ARBA" id="ARBA00022475"/>
    </source>
</evidence>
<dbReference type="GO" id="GO:0005886">
    <property type="term" value="C:plasma membrane"/>
    <property type="evidence" value="ECO:0007669"/>
    <property type="project" value="UniProtKB-SubCell"/>
</dbReference>
<dbReference type="GO" id="GO:0016887">
    <property type="term" value="F:ATP hydrolysis activity"/>
    <property type="evidence" value="ECO:0007669"/>
    <property type="project" value="InterPro"/>
</dbReference>
<dbReference type="EMBL" id="LACI01000089">
    <property type="protein sequence ID" value="KJU87626.1"/>
    <property type="molecule type" value="Genomic_DNA"/>
</dbReference>
<evidence type="ECO:0000313" key="9">
    <source>
        <dbReference type="EMBL" id="KJU87626.1"/>
    </source>
</evidence>
<dbReference type="Gene3D" id="3.40.50.300">
    <property type="entry name" value="P-loop containing nucleotide triphosphate hydrolases"/>
    <property type="match status" value="1"/>
</dbReference>
<dbReference type="Pfam" id="PF08352">
    <property type="entry name" value="oligo_HPY"/>
    <property type="match status" value="1"/>
</dbReference>
<evidence type="ECO:0000313" key="10">
    <source>
        <dbReference type="Proteomes" id="UP000033423"/>
    </source>
</evidence>
<keyword evidence="10" id="KW-1185">Reference proteome</keyword>
<keyword evidence="6" id="KW-0067">ATP-binding</keyword>
<dbReference type="PANTHER" id="PTHR43297:SF2">
    <property type="entry name" value="DIPEPTIDE TRANSPORT ATP-BINDING PROTEIN DPPD"/>
    <property type="match status" value="1"/>
</dbReference>
<evidence type="ECO:0000256" key="2">
    <source>
        <dbReference type="ARBA" id="ARBA00005417"/>
    </source>
</evidence>
<dbReference type="AlphaFoldDB" id="A0A0F3H0D2"/>
<dbReference type="PROSITE" id="PS50893">
    <property type="entry name" value="ABC_TRANSPORTER_2"/>
    <property type="match status" value="1"/>
</dbReference>
<comment type="subcellular location">
    <subcellularLocation>
        <location evidence="1">Cell inner membrane</location>
        <topology evidence="1">Peripheral membrane protein</topology>
    </subcellularLocation>
</comment>
<keyword evidence="3" id="KW-0813">Transport</keyword>
<dbReference type="InterPro" id="IPR050388">
    <property type="entry name" value="ABC_Ni/Peptide_Import"/>
</dbReference>
<dbReference type="SUPFAM" id="SSF52540">
    <property type="entry name" value="P-loop containing nucleoside triphosphate hydrolases"/>
    <property type="match status" value="1"/>
</dbReference>
<comment type="similarity">
    <text evidence="2">Belongs to the ABC transporter superfamily.</text>
</comment>
<comment type="caution">
    <text evidence="9">The sequence shown here is derived from an EMBL/GenBank/DDBJ whole genome shotgun (WGS) entry which is preliminary data.</text>
</comment>
<dbReference type="GO" id="GO:0015833">
    <property type="term" value="P:peptide transport"/>
    <property type="evidence" value="ECO:0007669"/>
    <property type="project" value="InterPro"/>
</dbReference>
<sequence>MELLKVEGLSVYFRVKSQPAIRVVSAVDFEVGASEVFGIVGESGCGKSITAYAIMSILPDGAFYEGDIHFQGRSMSALTAEGRRQLRGNRIAMIFQEPMTSLNPVLTVGYQIAEVLTTHKGLSRKEATARAVELLDAVRLPAAKDRVNDYPHQLSGGMRQRVMIAMAVACDPALVIADEPTTALDVTIQAQILHLLHGIKQEKDMSMILITHDLGIIAEHTSRVMVMYAGRVMELSSTQELFKTPLHPYTRGLINSLPRGRGMALQPIPGFVPRPDNLPAGCKFSDRCAQVARQCREDEPALRELAPGHLVRCIL</sequence>
<keyword evidence="4" id="KW-1003">Cell membrane</keyword>
<evidence type="ECO:0000256" key="6">
    <source>
        <dbReference type="ARBA" id="ARBA00022840"/>
    </source>
</evidence>
<evidence type="ECO:0000256" key="3">
    <source>
        <dbReference type="ARBA" id="ARBA00022448"/>
    </source>
</evidence>
<protein>
    <submittedName>
        <fullName evidence="9">Oligopeptide/dipeptide ABC transporter ATPase</fullName>
    </submittedName>
</protein>
<dbReference type="InterPro" id="IPR027417">
    <property type="entry name" value="P-loop_NTPase"/>
</dbReference>
<dbReference type="FunFam" id="3.40.50.300:FF:000016">
    <property type="entry name" value="Oligopeptide ABC transporter ATP-binding component"/>
    <property type="match status" value="1"/>
</dbReference>
<dbReference type="CDD" id="cd03257">
    <property type="entry name" value="ABC_NikE_OppD_transporters"/>
    <property type="match status" value="1"/>
</dbReference>
<proteinExistence type="inferred from homology"/>
<keyword evidence="7" id="KW-0472">Membrane</keyword>
<feature type="domain" description="ABC transporter" evidence="8">
    <location>
        <begin position="4"/>
        <end position="254"/>
    </location>
</feature>
<evidence type="ECO:0000259" key="8">
    <source>
        <dbReference type="PROSITE" id="PS50893"/>
    </source>
</evidence>
<dbReference type="SMART" id="SM00382">
    <property type="entry name" value="AAA"/>
    <property type="match status" value="1"/>
</dbReference>
<dbReference type="GO" id="GO:0005524">
    <property type="term" value="F:ATP binding"/>
    <property type="evidence" value="ECO:0007669"/>
    <property type="project" value="UniProtKB-KW"/>
</dbReference>
<organism evidence="9 10">
    <name type="scientific">Candidatus Magnetobacterium bavaricum</name>
    <dbReference type="NCBI Taxonomy" id="29290"/>
    <lineage>
        <taxon>Bacteria</taxon>
        <taxon>Pseudomonadati</taxon>
        <taxon>Nitrospirota</taxon>
        <taxon>Thermodesulfovibrionia</taxon>
        <taxon>Thermodesulfovibrionales</taxon>
        <taxon>Candidatus Magnetobacteriaceae</taxon>
        <taxon>Candidatus Magnetobacterium</taxon>
    </lineage>
</organism>
<dbReference type="NCBIfam" id="TIGR01727">
    <property type="entry name" value="oligo_HPY"/>
    <property type="match status" value="1"/>
</dbReference>
<keyword evidence="5" id="KW-0547">Nucleotide-binding</keyword>
<gene>
    <name evidence="9" type="ORF">MBAV_000179</name>
</gene>
<dbReference type="InterPro" id="IPR003439">
    <property type="entry name" value="ABC_transporter-like_ATP-bd"/>
</dbReference>
<dbReference type="PANTHER" id="PTHR43297">
    <property type="entry name" value="OLIGOPEPTIDE TRANSPORT ATP-BINDING PROTEIN APPD"/>
    <property type="match status" value="1"/>
</dbReference>
<name>A0A0F3H0D2_9BACT</name>
<dbReference type="Proteomes" id="UP000033423">
    <property type="component" value="Unassembled WGS sequence"/>
</dbReference>
<evidence type="ECO:0000256" key="5">
    <source>
        <dbReference type="ARBA" id="ARBA00022741"/>
    </source>
</evidence>
<dbReference type="InterPro" id="IPR017871">
    <property type="entry name" value="ABC_transporter-like_CS"/>
</dbReference>
<accession>A0A0F3H0D2</accession>
<evidence type="ECO:0000256" key="1">
    <source>
        <dbReference type="ARBA" id="ARBA00004417"/>
    </source>
</evidence>